<gene>
    <name evidence="3" type="ORF">ACFFUQ_20245</name>
</gene>
<dbReference type="EMBL" id="JBHMEX010000066">
    <property type="protein sequence ID" value="MFB9066356.1"/>
    <property type="molecule type" value="Genomic_DNA"/>
</dbReference>
<sequence length="209" mass="24306">MSNWFENNQTKSVIIYTLVIAGATWAFYKFIFEEQKIDFYKAQVESSKTEVEQHKSRIDFLEKENQKLETVLKEFEEWNFKSSNPTLFYKTKYEQIANEKNRIDSLFSKSIDSTYYPKAENSSTSLFKSIDKEISKGKSYINDQEQLIIGVNDISVDGLCNFTISVGSKINEVQKNVRVGTSYNFGKFKITLSETNYVYSLAKFHISKL</sequence>
<accession>A0ABV5FS38</accession>
<keyword evidence="2" id="KW-0812">Transmembrane</keyword>
<evidence type="ECO:0000313" key="3">
    <source>
        <dbReference type="EMBL" id="MFB9066356.1"/>
    </source>
</evidence>
<evidence type="ECO:0000256" key="2">
    <source>
        <dbReference type="SAM" id="Phobius"/>
    </source>
</evidence>
<dbReference type="Proteomes" id="UP001589589">
    <property type="component" value="Unassembled WGS sequence"/>
</dbReference>
<keyword evidence="1" id="KW-0175">Coiled coil</keyword>
<evidence type="ECO:0000313" key="4">
    <source>
        <dbReference type="Proteomes" id="UP001589589"/>
    </source>
</evidence>
<evidence type="ECO:0000256" key="1">
    <source>
        <dbReference type="SAM" id="Coils"/>
    </source>
</evidence>
<organism evidence="3 4">
    <name type="scientific">Flavobacterium branchiarum</name>
    <dbReference type="NCBI Taxonomy" id="1114870"/>
    <lineage>
        <taxon>Bacteria</taxon>
        <taxon>Pseudomonadati</taxon>
        <taxon>Bacteroidota</taxon>
        <taxon>Flavobacteriia</taxon>
        <taxon>Flavobacteriales</taxon>
        <taxon>Flavobacteriaceae</taxon>
        <taxon>Flavobacterium</taxon>
    </lineage>
</organism>
<keyword evidence="2" id="KW-0472">Membrane</keyword>
<feature type="coiled-coil region" evidence="1">
    <location>
        <begin position="37"/>
        <end position="78"/>
    </location>
</feature>
<protein>
    <submittedName>
        <fullName evidence="3">Uncharacterized protein</fullName>
    </submittedName>
</protein>
<keyword evidence="4" id="KW-1185">Reference proteome</keyword>
<reference evidence="3 4" key="1">
    <citation type="submission" date="2024-09" db="EMBL/GenBank/DDBJ databases">
        <authorList>
            <person name="Sun Q."/>
            <person name="Mori K."/>
        </authorList>
    </citation>
    <scope>NUCLEOTIDE SEQUENCE [LARGE SCALE GENOMIC DNA]</scope>
    <source>
        <strain evidence="3 4">CECT 7908</strain>
    </source>
</reference>
<comment type="caution">
    <text evidence="3">The sequence shown here is derived from an EMBL/GenBank/DDBJ whole genome shotgun (WGS) entry which is preliminary data.</text>
</comment>
<name>A0ABV5FS38_9FLAO</name>
<keyword evidence="2" id="KW-1133">Transmembrane helix</keyword>
<proteinExistence type="predicted"/>
<dbReference type="RefSeq" id="WP_290263577.1">
    <property type="nucleotide sequence ID" value="NZ_JAUFQQ010000003.1"/>
</dbReference>
<feature type="transmembrane region" description="Helical" evidence="2">
    <location>
        <begin position="12"/>
        <end position="31"/>
    </location>
</feature>